<organism evidence="3 4">
    <name type="scientific">Linnemannia gamsii</name>
    <dbReference type="NCBI Taxonomy" id="64522"/>
    <lineage>
        <taxon>Eukaryota</taxon>
        <taxon>Fungi</taxon>
        <taxon>Fungi incertae sedis</taxon>
        <taxon>Mucoromycota</taxon>
        <taxon>Mortierellomycotina</taxon>
        <taxon>Mortierellomycetes</taxon>
        <taxon>Mortierellales</taxon>
        <taxon>Mortierellaceae</taxon>
        <taxon>Linnemannia</taxon>
    </lineage>
</organism>
<evidence type="ECO:0000256" key="2">
    <source>
        <dbReference type="SAM" id="SignalP"/>
    </source>
</evidence>
<accession>A0A9P6R3P9</accession>
<keyword evidence="2" id="KW-0732">Signal</keyword>
<reference evidence="3" key="1">
    <citation type="journal article" date="2020" name="Fungal Divers.">
        <title>Resolving the Mortierellaceae phylogeny through synthesis of multi-gene phylogenetics and phylogenomics.</title>
        <authorList>
            <person name="Vandepol N."/>
            <person name="Liber J."/>
            <person name="Desiro A."/>
            <person name="Na H."/>
            <person name="Kennedy M."/>
            <person name="Barry K."/>
            <person name="Grigoriev I.V."/>
            <person name="Miller A.N."/>
            <person name="O'Donnell K."/>
            <person name="Stajich J.E."/>
            <person name="Bonito G."/>
        </authorList>
    </citation>
    <scope>NUCLEOTIDE SEQUENCE</scope>
    <source>
        <strain evidence="3">NVP60</strain>
    </source>
</reference>
<evidence type="ECO:0000313" key="3">
    <source>
        <dbReference type="EMBL" id="KAG0308094.1"/>
    </source>
</evidence>
<dbReference type="Proteomes" id="UP000823405">
    <property type="component" value="Unassembled WGS sequence"/>
</dbReference>
<feature type="compositionally biased region" description="Polar residues" evidence="1">
    <location>
        <begin position="199"/>
        <end position="209"/>
    </location>
</feature>
<evidence type="ECO:0000313" key="4">
    <source>
        <dbReference type="Proteomes" id="UP000823405"/>
    </source>
</evidence>
<feature type="signal peptide" evidence="2">
    <location>
        <begin position="1"/>
        <end position="27"/>
    </location>
</feature>
<dbReference type="OrthoDB" id="3044029at2759"/>
<gene>
    <name evidence="3" type="ORF">BGZ97_000168</name>
</gene>
<comment type="caution">
    <text evidence="3">The sequence shown here is derived from an EMBL/GenBank/DDBJ whole genome shotgun (WGS) entry which is preliminary data.</text>
</comment>
<feature type="chain" id="PRO_5040247300" evidence="2">
    <location>
        <begin position="28"/>
        <end position="281"/>
    </location>
</feature>
<sequence length="281" mass="28238">MHFTSTTATTLLAVSTALLAITTTVSAQGQIASLDSADSYCFFLPPMVGGDIAANEDSAIAFCNKANPKAPGAKVFPDGFVASVHWATGDSWVQITGQIDPSKYNLNPCDAGGQYDIRAPVGASCAGYNNFVNVIEPTDGLYAMRCCQNKADCVVSKSTYGVRVIFGEQWDWSGPHPDGLLPAAQNCVNGQLPGNGTVSTGVPSATATNPSVTGTPPVVPPTTSVPALNGTSTGAVVGPSSTGGNKPTTTPGAGGNAAGGANKAAVVVTALLATTLGLFLA</sequence>
<name>A0A9P6R3P9_9FUNG</name>
<proteinExistence type="predicted"/>
<dbReference type="EMBL" id="JAAAIN010001020">
    <property type="protein sequence ID" value="KAG0308094.1"/>
    <property type="molecule type" value="Genomic_DNA"/>
</dbReference>
<protein>
    <submittedName>
        <fullName evidence="3">Uncharacterized protein</fullName>
    </submittedName>
</protein>
<feature type="compositionally biased region" description="Low complexity" evidence="1">
    <location>
        <begin position="242"/>
        <end position="251"/>
    </location>
</feature>
<feature type="region of interest" description="Disordered" evidence="1">
    <location>
        <begin position="230"/>
        <end position="259"/>
    </location>
</feature>
<keyword evidence="4" id="KW-1185">Reference proteome</keyword>
<feature type="region of interest" description="Disordered" evidence="1">
    <location>
        <begin position="199"/>
        <end position="218"/>
    </location>
</feature>
<dbReference type="AlphaFoldDB" id="A0A9P6R3P9"/>
<evidence type="ECO:0000256" key="1">
    <source>
        <dbReference type="SAM" id="MobiDB-lite"/>
    </source>
</evidence>